<dbReference type="PANTHER" id="PTHR32322:SF9">
    <property type="entry name" value="AMINO-ACID METABOLITE EFFLUX PUMP-RELATED"/>
    <property type="match status" value="1"/>
</dbReference>
<dbReference type="InterPro" id="IPR000620">
    <property type="entry name" value="EamA_dom"/>
</dbReference>
<feature type="domain" description="EamA" evidence="8">
    <location>
        <begin position="8"/>
        <end position="136"/>
    </location>
</feature>
<dbReference type="Proteomes" id="UP000029734">
    <property type="component" value="Unassembled WGS sequence"/>
</dbReference>
<feature type="domain" description="EamA" evidence="8">
    <location>
        <begin position="150"/>
        <end position="282"/>
    </location>
</feature>
<gene>
    <name evidence="9" type="ORF">PWYN_13645</name>
</gene>
<protein>
    <recommendedName>
        <fullName evidence="8">EamA domain-containing protein</fullName>
    </recommendedName>
</protein>
<evidence type="ECO:0000256" key="1">
    <source>
        <dbReference type="ARBA" id="ARBA00004127"/>
    </source>
</evidence>
<evidence type="ECO:0000256" key="7">
    <source>
        <dbReference type="SAM" id="Phobius"/>
    </source>
</evidence>
<dbReference type="GO" id="GO:0016020">
    <property type="term" value="C:membrane"/>
    <property type="evidence" value="ECO:0007669"/>
    <property type="project" value="UniProtKB-SubCell"/>
</dbReference>
<dbReference type="SUPFAM" id="SSF103481">
    <property type="entry name" value="Multidrug resistance efflux transporter EmrE"/>
    <property type="match status" value="2"/>
</dbReference>
<reference evidence="9 10" key="1">
    <citation type="submission" date="2014-08" db="EMBL/GenBank/DDBJ databases">
        <authorList>
            <person name="den Bakker H.C."/>
        </authorList>
    </citation>
    <scope>NUCLEOTIDE SEQUENCE [LARGE SCALE GENOMIC DNA]</scope>
    <source>
        <strain evidence="9 10">DSM 18334</strain>
    </source>
</reference>
<dbReference type="AlphaFoldDB" id="A0A098MCH8"/>
<dbReference type="PANTHER" id="PTHR32322">
    <property type="entry name" value="INNER MEMBRANE TRANSPORTER"/>
    <property type="match status" value="1"/>
</dbReference>
<feature type="transmembrane region" description="Helical" evidence="7">
    <location>
        <begin position="66"/>
        <end position="87"/>
    </location>
</feature>
<dbReference type="OrthoDB" id="67135at2"/>
<feature type="transmembrane region" description="Helical" evidence="7">
    <location>
        <begin position="207"/>
        <end position="228"/>
    </location>
</feature>
<comment type="caution">
    <text evidence="9">The sequence shown here is derived from an EMBL/GenBank/DDBJ whole genome shotgun (WGS) entry which is preliminary data.</text>
</comment>
<dbReference type="InterPro" id="IPR050638">
    <property type="entry name" value="AA-Vitamin_Transporters"/>
</dbReference>
<feature type="transmembrane region" description="Helical" evidence="7">
    <location>
        <begin position="263"/>
        <end position="281"/>
    </location>
</feature>
<dbReference type="eggNOG" id="COG0697">
    <property type="taxonomic scope" value="Bacteria"/>
</dbReference>
<feature type="transmembrane region" description="Helical" evidence="7">
    <location>
        <begin position="38"/>
        <end position="54"/>
    </location>
</feature>
<feature type="transmembrane region" description="Helical" evidence="7">
    <location>
        <begin position="147"/>
        <end position="168"/>
    </location>
</feature>
<feature type="transmembrane region" description="Helical" evidence="7">
    <location>
        <begin position="123"/>
        <end position="141"/>
    </location>
</feature>
<organism evidence="9 10">
    <name type="scientific">Paenibacillus wynnii</name>
    <dbReference type="NCBI Taxonomy" id="268407"/>
    <lineage>
        <taxon>Bacteria</taxon>
        <taxon>Bacillati</taxon>
        <taxon>Bacillota</taxon>
        <taxon>Bacilli</taxon>
        <taxon>Bacillales</taxon>
        <taxon>Paenibacillaceae</taxon>
        <taxon>Paenibacillus</taxon>
    </lineage>
</organism>
<feature type="transmembrane region" description="Helical" evidence="7">
    <location>
        <begin position="180"/>
        <end position="201"/>
    </location>
</feature>
<dbReference type="RefSeq" id="WP_036652347.1">
    <property type="nucleotide sequence ID" value="NZ_JQCR01000002.1"/>
</dbReference>
<evidence type="ECO:0000259" key="8">
    <source>
        <dbReference type="Pfam" id="PF00892"/>
    </source>
</evidence>
<keyword evidence="4 7" id="KW-1133">Transmembrane helix</keyword>
<feature type="region of interest" description="Disordered" evidence="6">
    <location>
        <begin position="285"/>
        <end position="305"/>
    </location>
</feature>
<evidence type="ECO:0000256" key="6">
    <source>
        <dbReference type="SAM" id="MobiDB-lite"/>
    </source>
</evidence>
<comment type="similarity">
    <text evidence="2">Belongs to the EamA transporter family.</text>
</comment>
<accession>A0A098MCH8</accession>
<evidence type="ECO:0000256" key="2">
    <source>
        <dbReference type="ARBA" id="ARBA00007362"/>
    </source>
</evidence>
<evidence type="ECO:0000313" key="10">
    <source>
        <dbReference type="Proteomes" id="UP000029734"/>
    </source>
</evidence>
<evidence type="ECO:0000256" key="4">
    <source>
        <dbReference type="ARBA" id="ARBA00022989"/>
    </source>
</evidence>
<proteinExistence type="inferred from homology"/>
<keyword evidence="10" id="KW-1185">Reference proteome</keyword>
<keyword evidence="3 7" id="KW-0812">Transmembrane</keyword>
<dbReference type="EMBL" id="JQCR01000002">
    <property type="protein sequence ID" value="KGE20259.1"/>
    <property type="molecule type" value="Genomic_DNA"/>
</dbReference>
<dbReference type="InterPro" id="IPR037185">
    <property type="entry name" value="EmrE-like"/>
</dbReference>
<dbReference type="STRING" id="268407.PWYN_13645"/>
<evidence type="ECO:0000256" key="3">
    <source>
        <dbReference type="ARBA" id="ARBA00022692"/>
    </source>
</evidence>
<name>A0A098MCH8_9BACL</name>
<keyword evidence="5 7" id="KW-0472">Membrane</keyword>
<dbReference type="Pfam" id="PF00892">
    <property type="entry name" value="EamA"/>
    <property type="match status" value="2"/>
</dbReference>
<sequence length="305" mass="32555">MSRKDLVTLLSLALLWGASFLFMRIASPAFGPVFTTELRVSLAALTLIVYALLRKRPIGVLRHWKAFLILGAINAALPFTLICMAELHLSASMAAILNATTPMFTALAAWGMGQGKPGWSKSIGLVIGLGGVAVLVGWSPVPMEGKILYSVFLSLGAALSYGFGGLYASHAGKGIEPLTLAIGQQLGASLVLLPLAIIYAPRHLPPASAIYSVIGLSFLCTSVAYLMYFRLIRNIGAVKTVTVTFLVPIFGILWGVLFLKESLYLNTVVGLGIILLSVTLVNRKSRESSPSSPSRETKTLSSYID</sequence>
<comment type="subcellular location">
    <subcellularLocation>
        <location evidence="1">Endomembrane system</location>
        <topology evidence="1">Multi-pass membrane protein</topology>
    </subcellularLocation>
</comment>
<feature type="transmembrane region" description="Helical" evidence="7">
    <location>
        <begin position="93"/>
        <end position="111"/>
    </location>
</feature>
<evidence type="ECO:0000256" key="5">
    <source>
        <dbReference type="ARBA" id="ARBA00023136"/>
    </source>
</evidence>
<feature type="transmembrane region" description="Helical" evidence="7">
    <location>
        <begin position="240"/>
        <end position="257"/>
    </location>
</feature>
<evidence type="ECO:0000313" key="9">
    <source>
        <dbReference type="EMBL" id="KGE20259.1"/>
    </source>
</evidence>
<reference evidence="9 10" key="2">
    <citation type="submission" date="2014-10" db="EMBL/GenBank/DDBJ databases">
        <title>Comparative genomics of the Paenibacillus odorifer group.</title>
        <authorList>
            <person name="Tsai Y.-C."/>
            <person name="Martin N."/>
            <person name="Korlach J."/>
            <person name="Wiedmann M."/>
        </authorList>
    </citation>
    <scope>NUCLEOTIDE SEQUENCE [LARGE SCALE GENOMIC DNA]</scope>
    <source>
        <strain evidence="9 10">DSM 18334</strain>
    </source>
</reference>